<dbReference type="AlphaFoldDB" id="A0A8T2NNV6"/>
<keyword evidence="4" id="KW-1185">Reference proteome</keyword>
<evidence type="ECO:0000313" key="3">
    <source>
        <dbReference type="EMBL" id="KAG9339292.1"/>
    </source>
</evidence>
<dbReference type="PANTHER" id="PTHR33488:SF2">
    <property type="entry name" value="EARLY ENDOSOME ANTIGEN 1-LIKE"/>
    <property type="match status" value="1"/>
</dbReference>
<gene>
    <name evidence="3" type="ORF">JZ751_023992</name>
</gene>
<feature type="coiled-coil region" evidence="1">
    <location>
        <begin position="230"/>
        <end position="285"/>
    </location>
</feature>
<evidence type="ECO:0000256" key="2">
    <source>
        <dbReference type="SAM" id="MobiDB-lite"/>
    </source>
</evidence>
<proteinExistence type="predicted"/>
<organism evidence="3 4">
    <name type="scientific">Albula glossodonta</name>
    <name type="common">roundjaw bonefish</name>
    <dbReference type="NCBI Taxonomy" id="121402"/>
    <lineage>
        <taxon>Eukaryota</taxon>
        <taxon>Metazoa</taxon>
        <taxon>Chordata</taxon>
        <taxon>Craniata</taxon>
        <taxon>Vertebrata</taxon>
        <taxon>Euteleostomi</taxon>
        <taxon>Actinopterygii</taxon>
        <taxon>Neopterygii</taxon>
        <taxon>Teleostei</taxon>
        <taxon>Albuliformes</taxon>
        <taxon>Albulidae</taxon>
        <taxon>Albula</taxon>
    </lineage>
</organism>
<dbReference type="Gene3D" id="1.20.1440.20">
    <property type="entry name" value="LemA-like domain"/>
    <property type="match status" value="1"/>
</dbReference>
<dbReference type="InterPro" id="IPR023353">
    <property type="entry name" value="LemA-like_dom_sf"/>
</dbReference>
<reference evidence="3" key="1">
    <citation type="thesis" date="2021" institute="BYU ScholarsArchive" country="Provo, UT, USA">
        <title>Applications of and Algorithms for Genome Assembly and Genomic Analyses with an Emphasis on Marine Teleosts.</title>
        <authorList>
            <person name="Pickett B.D."/>
        </authorList>
    </citation>
    <scope>NUCLEOTIDE SEQUENCE</scope>
    <source>
        <strain evidence="3">HI-2016</strain>
    </source>
</reference>
<name>A0A8T2NNV6_9TELE</name>
<feature type="region of interest" description="Disordered" evidence="2">
    <location>
        <begin position="1"/>
        <end position="56"/>
    </location>
</feature>
<evidence type="ECO:0000256" key="1">
    <source>
        <dbReference type="SAM" id="Coils"/>
    </source>
</evidence>
<evidence type="ECO:0000313" key="4">
    <source>
        <dbReference type="Proteomes" id="UP000824540"/>
    </source>
</evidence>
<dbReference type="Proteomes" id="UP000824540">
    <property type="component" value="Unassembled WGS sequence"/>
</dbReference>
<dbReference type="EMBL" id="JAFBMS010000056">
    <property type="protein sequence ID" value="KAG9339292.1"/>
    <property type="molecule type" value="Genomic_DNA"/>
</dbReference>
<keyword evidence="1" id="KW-0175">Coiled coil</keyword>
<feature type="region of interest" description="Disordered" evidence="2">
    <location>
        <begin position="525"/>
        <end position="564"/>
    </location>
</feature>
<protein>
    <submittedName>
        <fullName evidence="3">Uncharacterized protein</fullName>
    </submittedName>
</protein>
<feature type="compositionally biased region" description="Gly residues" evidence="2">
    <location>
        <begin position="29"/>
        <end position="52"/>
    </location>
</feature>
<feature type="compositionally biased region" description="Basic and acidic residues" evidence="2">
    <location>
        <begin position="533"/>
        <end position="556"/>
    </location>
</feature>
<comment type="caution">
    <text evidence="3">The sequence shown here is derived from an EMBL/GenBank/DDBJ whole genome shotgun (WGS) entry which is preliminary data.</text>
</comment>
<accession>A0A8T2NNV6</accession>
<dbReference type="OrthoDB" id="5406275at2759"/>
<sequence>MGLRLLPKVPEHAAPPGPIIVTIRPPRQGGAGRGRAGRGGAGRGGTGRGRAGQGRTTKKIMAASNSIANLKKGLKRTYKAQDVREETELKMRSYANWGEFLVPGPLSVAILGELVFISADTDFAINRFTPDKKYTYIKHPESFRACLMQVCNDGWKAFNTAHTNMDKIRLLSLGIPNDVKNVVQTLMQEDQKIVESLLPVHLRKMKGVSSKCFDLAKHVESDFQRLIDLISELLENCTSAKSAHQEALKEVKQARQFADLRKKSAEEAKQAAENYHTMVNKELEESREAYKEAINSMPTGESSGSLLRSTVQMSQMKIEQSKQQLRDSRDEYHKSFENMKKCTQEFDSILSEMRKLDVEEIDFETTIKTLAKGLEALGRVREQWTKMVQFFQMISNLIETCLNQNITDFVNQCEAVPAIPNYRHLDFIKDMLYGPAFQASNIAHLVHMISETYVQVSSQYLMDRISNLGTLMTLEPDNPQFKRARLELQGSCDEAQKGILELVQKNRDDFDEQIEKRIDTINQNLKAALPAPSREEQKDIEDTVRKDPKLQLKEISKEDEDEFV</sequence>
<dbReference type="PANTHER" id="PTHR33488">
    <property type="entry name" value="ZGC:162509"/>
    <property type="match status" value="1"/>
</dbReference>